<feature type="domain" description="Prokaryotic YEATS" evidence="1">
    <location>
        <begin position="98"/>
        <end position="171"/>
    </location>
</feature>
<proteinExistence type="predicted"/>
<organism evidence="2 3">
    <name type="scientific">Dyella flagellata</name>
    <dbReference type="NCBI Taxonomy" id="1867833"/>
    <lineage>
        <taxon>Bacteria</taxon>
        <taxon>Pseudomonadati</taxon>
        <taxon>Pseudomonadota</taxon>
        <taxon>Gammaproteobacteria</taxon>
        <taxon>Lysobacterales</taxon>
        <taxon>Rhodanobacteraceae</taxon>
        <taxon>Dyella</taxon>
    </lineage>
</organism>
<reference evidence="3" key="1">
    <citation type="journal article" date="2019" name="Int. J. Syst. Evol. Microbiol.">
        <title>The Global Catalogue of Microorganisms (GCM) 10K type strain sequencing project: providing services to taxonomists for standard genome sequencing and annotation.</title>
        <authorList>
            <consortium name="The Broad Institute Genomics Platform"/>
            <consortium name="The Broad Institute Genome Sequencing Center for Infectious Disease"/>
            <person name="Wu L."/>
            <person name="Ma J."/>
        </authorList>
    </citation>
    <scope>NUCLEOTIDE SEQUENCE [LARGE SCALE GENOMIC DNA]</scope>
    <source>
        <strain evidence="3">NBRC 111981</strain>
    </source>
</reference>
<dbReference type="Pfam" id="PF20305">
    <property type="entry name" value="pYEATS"/>
    <property type="match status" value="1"/>
</dbReference>
<comment type="caution">
    <text evidence="2">The sequence shown here is derived from an EMBL/GenBank/DDBJ whole genome shotgun (WGS) entry which is preliminary data.</text>
</comment>
<accession>A0ABQ5XB87</accession>
<evidence type="ECO:0000313" key="3">
    <source>
        <dbReference type="Proteomes" id="UP001156627"/>
    </source>
</evidence>
<evidence type="ECO:0000313" key="2">
    <source>
        <dbReference type="EMBL" id="GLQ88187.1"/>
    </source>
</evidence>
<protein>
    <recommendedName>
        <fullName evidence="1">Prokaryotic YEATS domain-containing protein</fullName>
    </recommendedName>
</protein>
<dbReference type="RefSeq" id="WP_284331635.1">
    <property type="nucleotide sequence ID" value="NZ_BSOA01000015.1"/>
</dbReference>
<evidence type="ECO:0000259" key="1">
    <source>
        <dbReference type="Pfam" id="PF20305"/>
    </source>
</evidence>
<dbReference type="EMBL" id="BSOA01000015">
    <property type="protein sequence ID" value="GLQ88187.1"/>
    <property type="molecule type" value="Genomic_DNA"/>
</dbReference>
<name>A0ABQ5XB87_9GAMM</name>
<keyword evidence="3" id="KW-1185">Reference proteome</keyword>
<gene>
    <name evidence="2" type="ORF">GCM10007898_17560</name>
</gene>
<sequence>MSDAPVSLLNDISSLAWPALTCVVLLRYGNLIKQLIQAAVGRVQQGDEIKVGIVTIGQAVGKLKLPSSGEILTDDHVALIHRSWRAPHRDRDFGMPMYQIHLIVFGTPEALKRVDYVVYRLEKAYPNPVQVGGPLASNFELKELANGHSLIRAELYVRGQAEPVRLSRFIDLTEQSPPLKGTYQTMGAPD</sequence>
<dbReference type="InterPro" id="IPR046888">
    <property type="entry name" value="pYEATS"/>
</dbReference>
<dbReference type="Proteomes" id="UP001156627">
    <property type="component" value="Unassembled WGS sequence"/>
</dbReference>